<reference evidence="2" key="2">
    <citation type="submission" date="2015-01" db="EMBL/GenBank/DDBJ databases">
        <title>Evolutionary Origins and Diversification of the Mycorrhizal Mutualists.</title>
        <authorList>
            <consortium name="DOE Joint Genome Institute"/>
            <consortium name="Mycorrhizal Genomics Consortium"/>
            <person name="Kohler A."/>
            <person name="Kuo A."/>
            <person name="Nagy L.G."/>
            <person name="Floudas D."/>
            <person name="Copeland A."/>
            <person name="Barry K.W."/>
            <person name="Cichocki N."/>
            <person name="Veneault-Fourrey C."/>
            <person name="LaButti K."/>
            <person name="Lindquist E.A."/>
            <person name="Lipzen A."/>
            <person name="Lundell T."/>
            <person name="Morin E."/>
            <person name="Murat C."/>
            <person name="Riley R."/>
            <person name="Ohm R."/>
            <person name="Sun H."/>
            <person name="Tunlid A."/>
            <person name="Henrissat B."/>
            <person name="Grigoriev I.V."/>
            <person name="Hibbett D.S."/>
            <person name="Martin F."/>
        </authorList>
    </citation>
    <scope>NUCLEOTIDE SEQUENCE [LARGE SCALE GENOMIC DNA]</scope>
    <source>
        <strain evidence="2">MAFF 305830</strain>
    </source>
</reference>
<sequence>MKDPYDIDEIEEVVDRIQCLSTPFFVQDMPEWIFSALTTLRCLDTEVGGELVDLGEITTLRFPNLRHLEIHHIYADPTYDDFPPLESLHLIVSEDNGWQDIASACSASLVSLQIKRIFPVLYFQNTDIILPRLRHLKIVKLWEEEMGLPLNINTPNLQFYIEDDEENPPEQLMHGHLSSATHMRLKAFHIPNHLATTLNAHALQLELKFADFCDALDKLTKNSSIFPCLEHLEFRSGLMEEWEANEARRMLEEFVWESRPNMKLPTISDHWIKEFSVESFTEV</sequence>
<proteinExistence type="predicted"/>
<dbReference type="STRING" id="933852.A0A0C3B6J0"/>
<evidence type="ECO:0000313" key="2">
    <source>
        <dbReference type="Proteomes" id="UP000054097"/>
    </source>
</evidence>
<name>A0A0C3B6J0_SERVB</name>
<evidence type="ECO:0000313" key="1">
    <source>
        <dbReference type="EMBL" id="KIM27076.1"/>
    </source>
</evidence>
<gene>
    <name evidence="1" type="ORF">M408DRAFT_24828</name>
</gene>
<keyword evidence="2" id="KW-1185">Reference proteome</keyword>
<dbReference type="Proteomes" id="UP000054097">
    <property type="component" value="Unassembled WGS sequence"/>
</dbReference>
<evidence type="ECO:0008006" key="3">
    <source>
        <dbReference type="Google" id="ProtNLM"/>
    </source>
</evidence>
<dbReference type="EMBL" id="KN824301">
    <property type="protein sequence ID" value="KIM27076.1"/>
    <property type="molecule type" value="Genomic_DNA"/>
</dbReference>
<dbReference type="AlphaFoldDB" id="A0A0C3B6J0"/>
<protein>
    <recommendedName>
        <fullName evidence="3">F-box domain-containing protein</fullName>
    </recommendedName>
</protein>
<reference evidence="1 2" key="1">
    <citation type="submission" date="2014-04" db="EMBL/GenBank/DDBJ databases">
        <authorList>
            <consortium name="DOE Joint Genome Institute"/>
            <person name="Kuo A."/>
            <person name="Zuccaro A."/>
            <person name="Kohler A."/>
            <person name="Nagy L.G."/>
            <person name="Floudas D."/>
            <person name="Copeland A."/>
            <person name="Barry K.W."/>
            <person name="Cichocki N."/>
            <person name="Veneault-Fourrey C."/>
            <person name="LaButti K."/>
            <person name="Lindquist E.A."/>
            <person name="Lipzen A."/>
            <person name="Lundell T."/>
            <person name="Morin E."/>
            <person name="Murat C."/>
            <person name="Sun H."/>
            <person name="Tunlid A."/>
            <person name="Henrissat B."/>
            <person name="Grigoriev I.V."/>
            <person name="Hibbett D.S."/>
            <person name="Martin F."/>
            <person name="Nordberg H.P."/>
            <person name="Cantor M.N."/>
            <person name="Hua S.X."/>
        </authorList>
    </citation>
    <scope>NUCLEOTIDE SEQUENCE [LARGE SCALE GENOMIC DNA]</scope>
    <source>
        <strain evidence="1 2">MAFF 305830</strain>
    </source>
</reference>
<accession>A0A0C3B6J0</accession>
<organism evidence="1 2">
    <name type="scientific">Serendipita vermifera MAFF 305830</name>
    <dbReference type="NCBI Taxonomy" id="933852"/>
    <lineage>
        <taxon>Eukaryota</taxon>
        <taxon>Fungi</taxon>
        <taxon>Dikarya</taxon>
        <taxon>Basidiomycota</taxon>
        <taxon>Agaricomycotina</taxon>
        <taxon>Agaricomycetes</taxon>
        <taxon>Sebacinales</taxon>
        <taxon>Serendipitaceae</taxon>
        <taxon>Serendipita</taxon>
    </lineage>
</organism>
<dbReference type="HOGENOM" id="CLU_039336_2_0_1"/>